<dbReference type="InterPro" id="IPR008972">
    <property type="entry name" value="Cupredoxin"/>
</dbReference>
<dbReference type="Gene3D" id="2.60.40.420">
    <property type="entry name" value="Cupredoxins - blue copper proteins"/>
    <property type="match status" value="1"/>
</dbReference>
<organism evidence="2 3">
    <name type="scientific">Streptomyces silvisoli</name>
    <dbReference type="NCBI Taxonomy" id="3034235"/>
    <lineage>
        <taxon>Bacteria</taxon>
        <taxon>Bacillati</taxon>
        <taxon>Actinomycetota</taxon>
        <taxon>Actinomycetes</taxon>
        <taxon>Kitasatosporales</taxon>
        <taxon>Streptomycetaceae</taxon>
        <taxon>Streptomyces</taxon>
    </lineage>
</organism>
<dbReference type="Pfam" id="PF07731">
    <property type="entry name" value="Cu-oxidase_2"/>
    <property type="match status" value="1"/>
</dbReference>
<gene>
    <name evidence="2" type="ORF">P3G67_35195</name>
</gene>
<feature type="domain" description="Plastocyanin-like" evidence="1">
    <location>
        <begin position="14"/>
        <end position="61"/>
    </location>
</feature>
<evidence type="ECO:0000313" key="3">
    <source>
        <dbReference type="Proteomes" id="UP001216579"/>
    </source>
</evidence>
<dbReference type="SUPFAM" id="SSF49503">
    <property type="entry name" value="Cupredoxins"/>
    <property type="match status" value="1"/>
</dbReference>
<sequence length="62" mass="7485">MGRRQPRRPRISHELKDTILACLHEITRVRVHFGQAGRYMWHHDILEHEDNQMMRPFRVGPA</sequence>
<evidence type="ECO:0000259" key="1">
    <source>
        <dbReference type="Pfam" id="PF07731"/>
    </source>
</evidence>
<evidence type="ECO:0000313" key="2">
    <source>
        <dbReference type="EMBL" id="MDF3294352.1"/>
    </source>
</evidence>
<dbReference type="RefSeq" id="WP_276097149.1">
    <property type="nucleotide sequence ID" value="NZ_JARJBC010000045.1"/>
</dbReference>
<proteinExistence type="predicted"/>
<keyword evidence="3" id="KW-1185">Reference proteome</keyword>
<protein>
    <submittedName>
        <fullName evidence="2">Multicopper oxidase domain-containing protein</fullName>
    </submittedName>
</protein>
<comment type="caution">
    <text evidence="2">The sequence shown here is derived from an EMBL/GenBank/DDBJ whole genome shotgun (WGS) entry which is preliminary data.</text>
</comment>
<name>A0ABT5ZX00_9ACTN</name>
<dbReference type="InterPro" id="IPR011706">
    <property type="entry name" value="Cu-oxidase_C"/>
</dbReference>
<accession>A0ABT5ZX00</accession>
<dbReference type="EMBL" id="JARJBC010000045">
    <property type="protein sequence ID" value="MDF3294352.1"/>
    <property type="molecule type" value="Genomic_DNA"/>
</dbReference>
<reference evidence="2 3" key="1">
    <citation type="submission" date="2023-03" db="EMBL/GenBank/DDBJ databases">
        <title>Draft genome sequence of Streptomyces sp. RB6PN23 isolated from peat swamp forest in Thailand.</title>
        <authorList>
            <person name="Klaysubun C."/>
            <person name="Duangmal K."/>
        </authorList>
    </citation>
    <scope>NUCLEOTIDE SEQUENCE [LARGE SCALE GENOMIC DNA]</scope>
    <source>
        <strain evidence="2 3">RB6PN23</strain>
    </source>
</reference>
<dbReference type="Proteomes" id="UP001216579">
    <property type="component" value="Unassembled WGS sequence"/>
</dbReference>